<dbReference type="Proteomes" id="UP000516173">
    <property type="component" value="Chromosome"/>
</dbReference>
<dbReference type="PANTHER" id="PTHR35174:SF3">
    <property type="entry name" value="BLL7171 PROTEIN"/>
    <property type="match status" value="1"/>
</dbReference>
<evidence type="ECO:0000256" key="1">
    <source>
        <dbReference type="ARBA" id="ARBA00007689"/>
    </source>
</evidence>
<dbReference type="EMBL" id="AP023396">
    <property type="protein sequence ID" value="BCK54131.1"/>
    <property type="molecule type" value="Genomic_DNA"/>
</dbReference>
<dbReference type="Gene3D" id="3.30.70.1060">
    <property type="entry name" value="Dimeric alpha+beta barrel"/>
    <property type="match status" value="2"/>
</dbReference>
<feature type="domain" description="YCII-related" evidence="2">
    <location>
        <begin position="37"/>
        <end position="110"/>
    </location>
</feature>
<accession>A0A7G1KGR1</accession>
<sequence length="232" mass="24370">MHYLALMAGPVDGGPEPGTAEFDAEVGRYAEFEEKARAVIAGGAALYPADGTGVRGAAVVSDGPFAEQAEVVGGFYVFDCPNLDDVVELVRQLPAAEQGRIEVRPMAQWNAPEKLGSDSWLALLWEPAETVIAPGTPAWEAALVEHQRFAERVGTAIRGGGALQPPSTATTVRVRAGELLLSDGPFAEGAEVVDGLYILAAPDEARAVEYAAHIPLGPAGRTEVRRIVDLDG</sequence>
<dbReference type="InterPro" id="IPR005545">
    <property type="entry name" value="YCII"/>
</dbReference>
<comment type="similarity">
    <text evidence="1">Belongs to the YciI family.</text>
</comment>
<organism evidence="3 4">
    <name type="scientific">Nocardia wallacei</name>
    <dbReference type="NCBI Taxonomy" id="480035"/>
    <lineage>
        <taxon>Bacteria</taxon>
        <taxon>Bacillati</taxon>
        <taxon>Actinomycetota</taxon>
        <taxon>Actinomycetes</taxon>
        <taxon>Mycobacteriales</taxon>
        <taxon>Nocardiaceae</taxon>
        <taxon>Nocardia</taxon>
    </lineage>
</organism>
<proteinExistence type="inferred from homology"/>
<keyword evidence="4" id="KW-1185">Reference proteome</keyword>
<dbReference type="KEGG" id="nwl:NWFMUON74_19030"/>
<evidence type="ECO:0000313" key="3">
    <source>
        <dbReference type="EMBL" id="BCK54131.1"/>
    </source>
</evidence>
<dbReference type="AlphaFoldDB" id="A0A7G1KGR1"/>
<name>A0A7G1KGR1_9NOCA</name>
<dbReference type="SUPFAM" id="SSF54909">
    <property type="entry name" value="Dimeric alpha+beta barrel"/>
    <property type="match status" value="2"/>
</dbReference>
<gene>
    <name evidence="3" type="ORF">NWFMUON74_19030</name>
</gene>
<dbReference type="InterPro" id="IPR011008">
    <property type="entry name" value="Dimeric_a/b-barrel"/>
</dbReference>
<dbReference type="PANTHER" id="PTHR35174">
    <property type="entry name" value="BLL7171 PROTEIN-RELATED"/>
    <property type="match status" value="1"/>
</dbReference>
<evidence type="ECO:0000259" key="2">
    <source>
        <dbReference type="Pfam" id="PF03795"/>
    </source>
</evidence>
<protein>
    <recommendedName>
        <fullName evidence="2">YCII-related domain-containing protein</fullName>
    </recommendedName>
</protein>
<feature type="domain" description="YCII-related" evidence="2">
    <location>
        <begin position="174"/>
        <end position="229"/>
    </location>
</feature>
<reference evidence="3 4" key="1">
    <citation type="submission" date="2020-08" db="EMBL/GenBank/DDBJ databases">
        <title>Genome Sequencing of Nocardia wallacei strain FMUON74 and assembly.</title>
        <authorList>
            <person name="Toyokawa M."/>
            <person name="Uesaka K."/>
        </authorList>
    </citation>
    <scope>NUCLEOTIDE SEQUENCE [LARGE SCALE GENOMIC DNA]</scope>
    <source>
        <strain evidence="3 4">FMUON74</strain>
    </source>
</reference>
<evidence type="ECO:0000313" key="4">
    <source>
        <dbReference type="Proteomes" id="UP000516173"/>
    </source>
</evidence>
<dbReference type="Pfam" id="PF03795">
    <property type="entry name" value="YCII"/>
    <property type="match status" value="2"/>
</dbReference>